<evidence type="ECO:0000256" key="1">
    <source>
        <dbReference type="ARBA" id="ARBA00004123"/>
    </source>
</evidence>
<dbReference type="eggNOG" id="KOG2626">
    <property type="taxonomic scope" value="Eukaryota"/>
</dbReference>
<feature type="compositionally biased region" description="Low complexity" evidence="4">
    <location>
        <begin position="523"/>
        <end position="538"/>
    </location>
</feature>
<dbReference type="VEuPathDB" id="FungiDB:CC1G_03894"/>
<dbReference type="InterPro" id="IPR001870">
    <property type="entry name" value="B30.2/SPRY"/>
</dbReference>
<accession>A8NH44</accession>
<feature type="compositionally biased region" description="Basic and acidic residues" evidence="4">
    <location>
        <begin position="669"/>
        <end position="678"/>
    </location>
</feature>
<feature type="compositionally biased region" description="Basic and acidic residues" evidence="4">
    <location>
        <begin position="250"/>
        <end position="263"/>
    </location>
</feature>
<dbReference type="CDD" id="cd12872">
    <property type="entry name" value="SPRY_Ash2"/>
    <property type="match status" value="1"/>
</dbReference>
<dbReference type="SMART" id="SM00449">
    <property type="entry name" value="SPRY"/>
    <property type="match status" value="1"/>
</dbReference>
<feature type="compositionally biased region" description="Acidic residues" evidence="4">
    <location>
        <begin position="870"/>
        <end position="879"/>
    </location>
</feature>
<feature type="region of interest" description="Disordered" evidence="4">
    <location>
        <begin position="508"/>
        <end position="920"/>
    </location>
</feature>
<keyword evidence="7" id="KW-1185">Reference proteome</keyword>
<dbReference type="InterPro" id="IPR037353">
    <property type="entry name" value="ASH2"/>
</dbReference>
<dbReference type="HOGENOM" id="CLU_014420_0_0_1"/>
<dbReference type="RefSeq" id="XP_001833677.2">
    <property type="nucleotide sequence ID" value="XM_001833625.2"/>
</dbReference>
<dbReference type="InParanoid" id="A8NH44"/>
<feature type="compositionally biased region" description="Acidic residues" evidence="4">
    <location>
        <begin position="450"/>
        <end position="460"/>
    </location>
</feature>
<feature type="region of interest" description="Disordered" evidence="4">
    <location>
        <begin position="294"/>
        <end position="331"/>
    </location>
</feature>
<evidence type="ECO:0000256" key="2">
    <source>
        <dbReference type="ARBA" id="ARBA00023242"/>
    </source>
</evidence>
<dbReference type="STRING" id="240176.A8NH44"/>
<evidence type="ECO:0000259" key="5">
    <source>
        <dbReference type="PROSITE" id="PS50188"/>
    </source>
</evidence>
<feature type="region of interest" description="Disordered" evidence="4">
    <location>
        <begin position="426"/>
        <end position="488"/>
    </location>
</feature>
<feature type="compositionally biased region" description="Basic and acidic residues" evidence="4">
    <location>
        <begin position="477"/>
        <end position="487"/>
    </location>
</feature>
<feature type="region of interest" description="Disordered" evidence="4">
    <location>
        <begin position="1"/>
        <end position="48"/>
    </location>
</feature>
<feature type="compositionally biased region" description="Low complexity" evidence="4">
    <location>
        <begin position="22"/>
        <end position="48"/>
    </location>
</feature>
<evidence type="ECO:0000256" key="3">
    <source>
        <dbReference type="ARBA" id="ARBA00038149"/>
    </source>
</evidence>
<dbReference type="Gene3D" id="2.60.120.920">
    <property type="match status" value="1"/>
</dbReference>
<dbReference type="GO" id="GO:0048188">
    <property type="term" value="C:Set1C/COMPASS complex"/>
    <property type="evidence" value="ECO:0007669"/>
    <property type="project" value="InterPro"/>
</dbReference>
<feature type="compositionally biased region" description="Polar residues" evidence="4">
    <location>
        <begin position="602"/>
        <end position="619"/>
    </location>
</feature>
<dbReference type="Pfam" id="PF00622">
    <property type="entry name" value="SPRY"/>
    <property type="match status" value="1"/>
</dbReference>
<dbReference type="SUPFAM" id="SSF49899">
    <property type="entry name" value="Concanavalin A-like lectins/glucanases"/>
    <property type="match status" value="1"/>
</dbReference>
<feature type="domain" description="B30.2/SPRY" evidence="5">
    <location>
        <begin position="97"/>
        <end position="296"/>
    </location>
</feature>
<dbReference type="AlphaFoldDB" id="A8NH44"/>
<dbReference type="KEGG" id="cci:CC1G_03894"/>
<dbReference type="OMA" id="WYRTENI"/>
<feature type="compositionally biased region" description="Acidic residues" evidence="4">
    <location>
        <begin position="844"/>
        <end position="854"/>
    </location>
</feature>
<dbReference type="OrthoDB" id="10266026at2759"/>
<feature type="compositionally biased region" description="Low complexity" evidence="4">
    <location>
        <begin position="734"/>
        <end position="745"/>
    </location>
</feature>
<reference evidence="6 7" key="1">
    <citation type="journal article" date="2010" name="Proc. Natl. Acad. Sci. U.S.A.">
        <title>Insights into evolution of multicellular fungi from the assembled chromosomes of the mushroom Coprinopsis cinerea (Coprinus cinereus).</title>
        <authorList>
            <person name="Stajich J.E."/>
            <person name="Wilke S.K."/>
            <person name="Ahren D."/>
            <person name="Au C.H."/>
            <person name="Birren B.W."/>
            <person name="Borodovsky M."/>
            <person name="Burns C."/>
            <person name="Canback B."/>
            <person name="Casselton L.A."/>
            <person name="Cheng C.K."/>
            <person name="Deng J."/>
            <person name="Dietrich F.S."/>
            <person name="Fargo D.C."/>
            <person name="Farman M.L."/>
            <person name="Gathman A.C."/>
            <person name="Goldberg J."/>
            <person name="Guigo R."/>
            <person name="Hoegger P.J."/>
            <person name="Hooker J.B."/>
            <person name="Huggins A."/>
            <person name="James T.Y."/>
            <person name="Kamada T."/>
            <person name="Kilaru S."/>
            <person name="Kodira C."/>
            <person name="Kues U."/>
            <person name="Kupfer D."/>
            <person name="Kwan H.S."/>
            <person name="Lomsadze A."/>
            <person name="Li W."/>
            <person name="Lilly W.W."/>
            <person name="Ma L.J."/>
            <person name="Mackey A.J."/>
            <person name="Manning G."/>
            <person name="Martin F."/>
            <person name="Muraguchi H."/>
            <person name="Natvig D.O."/>
            <person name="Palmerini H."/>
            <person name="Ramesh M.A."/>
            <person name="Rehmeyer C.J."/>
            <person name="Roe B.A."/>
            <person name="Shenoy N."/>
            <person name="Stanke M."/>
            <person name="Ter-Hovhannisyan V."/>
            <person name="Tunlid A."/>
            <person name="Velagapudi R."/>
            <person name="Vision T.J."/>
            <person name="Zeng Q."/>
            <person name="Zolan M.E."/>
            <person name="Pukkila P.J."/>
        </authorList>
    </citation>
    <scope>NUCLEOTIDE SEQUENCE [LARGE SCALE GENOMIC DNA]</scope>
    <source>
        <strain evidence="7">Okayama-7 / 130 / ATCC MYA-4618 / FGSC 9003</strain>
    </source>
</reference>
<feature type="compositionally biased region" description="Polar residues" evidence="4">
    <location>
        <begin position="648"/>
        <end position="668"/>
    </location>
</feature>
<dbReference type="InterPro" id="IPR043136">
    <property type="entry name" value="B30.2/SPRY_sf"/>
</dbReference>
<gene>
    <name evidence="6" type="ORF">CC1G_03894</name>
</gene>
<feature type="compositionally biased region" description="Polar residues" evidence="4">
    <location>
        <begin position="906"/>
        <end position="920"/>
    </location>
</feature>
<dbReference type="InterPro" id="IPR013320">
    <property type="entry name" value="ConA-like_dom_sf"/>
</dbReference>
<protein>
    <submittedName>
        <fullName evidence="6">Set1 complex component ash2</fullName>
    </submittedName>
</protein>
<feature type="compositionally biased region" description="Acidic residues" evidence="4">
    <location>
        <begin position="811"/>
        <end position="832"/>
    </location>
</feature>
<feature type="compositionally biased region" description="Low complexity" evidence="4">
    <location>
        <begin position="299"/>
        <end position="329"/>
    </location>
</feature>
<evidence type="ECO:0000313" key="7">
    <source>
        <dbReference type="Proteomes" id="UP000001861"/>
    </source>
</evidence>
<feature type="compositionally biased region" description="Low complexity" evidence="4">
    <location>
        <begin position="703"/>
        <end position="714"/>
    </location>
</feature>
<name>A8NH44_COPC7</name>
<dbReference type="PROSITE" id="PS50188">
    <property type="entry name" value="B302_SPRY"/>
    <property type="match status" value="1"/>
</dbReference>
<evidence type="ECO:0000313" key="6">
    <source>
        <dbReference type="EMBL" id="EAU88222.2"/>
    </source>
</evidence>
<organism evidence="6 7">
    <name type="scientific">Coprinopsis cinerea (strain Okayama-7 / 130 / ATCC MYA-4618 / FGSC 9003)</name>
    <name type="common">Inky cap fungus</name>
    <name type="synonym">Hormographiella aspergillata</name>
    <dbReference type="NCBI Taxonomy" id="240176"/>
    <lineage>
        <taxon>Eukaryota</taxon>
        <taxon>Fungi</taxon>
        <taxon>Dikarya</taxon>
        <taxon>Basidiomycota</taxon>
        <taxon>Agaricomycotina</taxon>
        <taxon>Agaricomycetes</taxon>
        <taxon>Agaricomycetidae</taxon>
        <taxon>Agaricales</taxon>
        <taxon>Agaricineae</taxon>
        <taxon>Psathyrellaceae</taxon>
        <taxon>Coprinopsis</taxon>
    </lineage>
</organism>
<proteinExistence type="inferred from homology"/>
<dbReference type="EMBL" id="AACS02000002">
    <property type="protein sequence ID" value="EAU88222.2"/>
    <property type="molecule type" value="Genomic_DNA"/>
</dbReference>
<comment type="subcellular location">
    <subcellularLocation>
        <location evidence="1">Nucleus</location>
    </subcellularLocation>
</comment>
<dbReference type="InterPro" id="IPR003877">
    <property type="entry name" value="SPRY_dom"/>
</dbReference>
<dbReference type="PANTHER" id="PTHR10598">
    <property type="entry name" value="SET1/ASH2 HISTONE METHYLTRANSFERASE COMPLEX SUBUNIT ASH2"/>
    <property type="match status" value="1"/>
</dbReference>
<dbReference type="GO" id="GO:0000976">
    <property type="term" value="F:transcription cis-regulatory region binding"/>
    <property type="evidence" value="ECO:0007669"/>
    <property type="project" value="TreeGrafter"/>
</dbReference>
<sequence>MKMARSSVPPTNNGRKRKRGQAPSTSHAASPAPSDPGSTNGNGTGTDTLLSAKGDFFLRPRLSISRGPTFVPVEEGSEWYRTENIGVNRTFRYVPAGINPQGSITLCRTIESNPTSFRVSWEDRSPFLRVTKDGLSLAGFRGFRSARCNAPVREGKWYMEVKIINGGGDRLPGNPDSSKAKEGNHVRIGWGRRESTLNGPVGLDGYSYGYRDKTGEKVTLSRPRPYGKPFKSGDVVGMYISLPPLRKPSKKDPDDPAHFRRERIPIDLKGQEVFEILEYPVSKEMTALMDYSGKPKDCASVPSASSKKAASAGAKPPDRTATAPANAKPNAPPLRPLPILAGSKIAFFVNGECQGTAFEDVYDFLPLRQTEEQKRKAKERSRRVREGVKAHIENAFDDGTLGYYPMISLFNDAIIRINPGPDFDFPPPLDIDAVLEGRPQPTSEASQSEATEETSPEMEVDTPVKSEPAPENVSLDAKMEVDSETKPKRTWRPIIERYPEFMQEQWDLDTLEEQEAQQKEAQKQMAAKSAGAPTTGKKGANGKGGEKKGSAARSSAGGKKKKATDASAAETPEPGVSADAAPAKKKAKKNAGQAALGIASGPSVQPTPSDATRSATETPMGTPPPPSVHHHLQHHPPNTYQYHHALAQSESASNRPSPSPLRQSSTAYRDSHTEKEGNELPLHLSGVRQKKPPGSQKGRDHAQQAAAAAAAASAFTIPHSSNRGPKAVPYPVHSEQSSTSRPPSSHQHRSALGKAGTHSSTSAMHRRPISPAALLGPGLDDEDDDGGHPYPETTPAGYESSNAPGTPANDTDFDMGGDENEDAQSDDLEAEFLDAVRSASTPGDPDEEDDDEDFNVGRSRHHDSRNVDEATTDGDDEQGEYGQVGNGEETDEGDRETGIGIEIEAQTASRTGTSRSPSPG</sequence>
<comment type="caution">
    <text evidence="6">The sequence shown here is derived from an EMBL/GenBank/DDBJ whole genome shotgun (WGS) entry which is preliminary data.</text>
</comment>
<feature type="region of interest" description="Disordered" evidence="4">
    <location>
        <begin position="241"/>
        <end position="263"/>
    </location>
</feature>
<evidence type="ECO:0000256" key="4">
    <source>
        <dbReference type="SAM" id="MobiDB-lite"/>
    </source>
</evidence>
<comment type="similarity">
    <text evidence="3">Belongs to the cclA family.</text>
</comment>
<dbReference type="Proteomes" id="UP000001861">
    <property type="component" value="Unassembled WGS sequence"/>
</dbReference>
<keyword evidence="2" id="KW-0539">Nucleus</keyword>
<dbReference type="GeneID" id="6010175"/>
<dbReference type="PANTHER" id="PTHR10598:SF0">
    <property type="entry name" value="SET1_ASH2 HISTONE METHYLTRANSFERASE COMPLEX SUBUNIT ASH2"/>
    <property type="match status" value="1"/>
</dbReference>